<feature type="transmembrane region" description="Helical" evidence="1">
    <location>
        <begin position="449"/>
        <end position="468"/>
    </location>
</feature>
<name>A0A8J2KBQ1_9HEXA</name>
<dbReference type="EMBL" id="CAJVCH010246521">
    <property type="protein sequence ID" value="CAG7733297.1"/>
    <property type="molecule type" value="Genomic_DNA"/>
</dbReference>
<proteinExistence type="predicted"/>
<keyword evidence="1" id="KW-0812">Transmembrane</keyword>
<evidence type="ECO:0000313" key="2">
    <source>
        <dbReference type="EMBL" id="CAG7733297.1"/>
    </source>
</evidence>
<protein>
    <submittedName>
        <fullName evidence="2">Uncharacterized protein</fullName>
    </submittedName>
</protein>
<keyword evidence="3" id="KW-1185">Reference proteome</keyword>
<dbReference type="Proteomes" id="UP000708208">
    <property type="component" value="Unassembled WGS sequence"/>
</dbReference>
<sequence length="476" mass="54817">MSKCSQEMRNIYDVATFWGRKTAWLTDVVNDLELSQLPQMDGYRSPFTRTAPIKIGSALILWLLQDGNVTRMAGRLGLPSISIYKMCLSSCHLFITGKSSAIKFITPFGVKRDRNSRGMFFSPFESDLWRSLLILVISLSSLMTLVSVRQCEHGKIINLIVGFHHRLFNIASILIEQSKNQANIRSEAESWSIKITVQLYILMVVVISNAYKGALKSNFSVEDEVKMELRYFKELQEFRIYILADSRICKFEDDQTHDIYSSCHNENISSFCDFYFRLVDERNEFHLLAMFSSDEDASDYFKNESAKLVEFESQTTLKCQSSILKILSAGPDEKLVFVTTDEDFDYTWTLLNLELKKYPLETIRLGHNRKVDDGFLSQFIGYTITAGMDKNYNWVLDRMQTVLSSGIYNLWERWDKIRFPKHPNYSSYNGAAAHKILNMLSFKNPDVQLMFYGLLFGAVVLPSIYLIAEIIANGVR</sequence>
<dbReference type="AlphaFoldDB" id="A0A8J2KBQ1"/>
<gene>
    <name evidence="2" type="ORF">AFUS01_LOCUS21751</name>
</gene>
<keyword evidence="1" id="KW-1133">Transmembrane helix</keyword>
<evidence type="ECO:0000256" key="1">
    <source>
        <dbReference type="SAM" id="Phobius"/>
    </source>
</evidence>
<accession>A0A8J2KBQ1</accession>
<evidence type="ECO:0000313" key="3">
    <source>
        <dbReference type="Proteomes" id="UP000708208"/>
    </source>
</evidence>
<comment type="caution">
    <text evidence="2">The sequence shown here is derived from an EMBL/GenBank/DDBJ whole genome shotgun (WGS) entry which is preliminary data.</text>
</comment>
<reference evidence="2" key="1">
    <citation type="submission" date="2021-06" db="EMBL/GenBank/DDBJ databases">
        <authorList>
            <person name="Hodson N. C."/>
            <person name="Mongue J. A."/>
            <person name="Jaron S. K."/>
        </authorList>
    </citation>
    <scope>NUCLEOTIDE SEQUENCE</scope>
</reference>
<organism evidence="2 3">
    <name type="scientific">Allacma fusca</name>
    <dbReference type="NCBI Taxonomy" id="39272"/>
    <lineage>
        <taxon>Eukaryota</taxon>
        <taxon>Metazoa</taxon>
        <taxon>Ecdysozoa</taxon>
        <taxon>Arthropoda</taxon>
        <taxon>Hexapoda</taxon>
        <taxon>Collembola</taxon>
        <taxon>Symphypleona</taxon>
        <taxon>Sminthuridae</taxon>
        <taxon>Allacma</taxon>
    </lineage>
</organism>
<keyword evidence="1" id="KW-0472">Membrane</keyword>